<dbReference type="PANTHER" id="PTHR43289:SF6">
    <property type="entry name" value="SERINE_THREONINE-PROTEIN KINASE NEKL-3"/>
    <property type="match status" value="1"/>
</dbReference>
<organism evidence="10 11">
    <name type="scientific">Gryllotalpicola reticulitermitis</name>
    <dbReference type="NCBI Taxonomy" id="1184153"/>
    <lineage>
        <taxon>Bacteria</taxon>
        <taxon>Bacillati</taxon>
        <taxon>Actinomycetota</taxon>
        <taxon>Actinomycetes</taxon>
        <taxon>Micrococcales</taxon>
        <taxon>Microbacteriaceae</taxon>
        <taxon>Gryllotalpicola</taxon>
    </lineage>
</organism>
<keyword evidence="5 10" id="KW-0418">Kinase</keyword>
<keyword evidence="8" id="KW-0812">Transmembrane</keyword>
<evidence type="ECO:0000313" key="10">
    <source>
        <dbReference type="EMBL" id="MFC4242450.1"/>
    </source>
</evidence>
<keyword evidence="3 10" id="KW-0808">Transferase</keyword>
<dbReference type="PROSITE" id="PS00108">
    <property type="entry name" value="PROTEIN_KINASE_ST"/>
    <property type="match status" value="1"/>
</dbReference>
<evidence type="ECO:0000256" key="3">
    <source>
        <dbReference type="ARBA" id="ARBA00022679"/>
    </source>
</evidence>
<evidence type="ECO:0000256" key="6">
    <source>
        <dbReference type="ARBA" id="ARBA00022840"/>
    </source>
</evidence>
<feature type="binding site" evidence="7">
    <location>
        <position position="44"/>
    </location>
    <ligand>
        <name>ATP</name>
        <dbReference type="ChEBI" id="CHEBI:30616"/>
    </ligand>
</feature>
<evidence type="ECO:0000256" key="2">
    <source>
        <dbReference type="ARBA" id="ARBA00022527"/>
    </source>
</evidence>
<evidence type="ECO:0000256" key="8">
    <source>
        <dbReference type="SAM" id="Phobius"/>
    </source>
</evidence>
<dbReference type="EMBL" id="JBHSCN010000002">
    <property type="protein sequence ID" value="MFC4242450.1"/>
    <property type="molecule type" value="Genomic_DNA"/>
</dbReference>
<keyword evidence="11" id="KW-1185">Reference proteome</keyword>
<dbReference type="InterPro" id="IPR000719">
    <property type="entry name" value="Prot_kinase_dom"/>
</dbReference>
<evidence type="ECO:0000313" key="11">
    <source>
        <dbReference type="Proteomes" id="UP001595900"/>
    </source>
</evidence>
<dbReference type="SMART" id="SM00220">
    <property type="entry name" value="S_TKc"/>
    <property type="match status" value="1"/>
</dbReference>
<evidence type="ECO:0000259" key="9">
    <source>
        <dbReference type="PROSITE" id="PS50011"/>
    </source>
</evidence>
<dbReference type="PROSITE" id="PS50011">
    <property type="entry name" value="PROTEIN_KINASE_DOM"/>
    <property type="match status" value="1"/>
</dbReference>
<evidence type="ECO:0000256" key="7">
    <source>
        <dbReference type="PROSITE-ProRule" id="PRU10141"/>
    </source>
</evidence>
<dbReference type="Gene3D" id="3.30.200.20">
    <property type="entry name" value="Phosphorylase Kinase, domain 1"/>
    <property type="match status" value="1"/>
</dbReference>
<dbReference type="InterPro" id="IPR011009">
    <property type="entry name" value="Kinase-like_dom_sf"/>
</dbReference>
<keyword evidence="8" id="KW-0472">Membrane</keyword>
<dbReference type="Gene3D" id="1.10.510.10">
    <property type="entry name" value="Transferase(Phosphotransferase) domain 1"/>
    <property type="match status" value="1"/>
</dbReference>
<accession>A0ABV8Q514</accession>
<dbReference type="Pfam" id="PF00069">
    <property type="entry name" value="Pkinase"/>
    <property type="match status" value="1"/>
</dbReference>
<dbReference type="GO" id="GO:0004674">
    <property type="term" value="F:protein serine/threonine kinase activity"/>
    <property type="evidence" value="ECO:0007669"/>
    <property type="project" value="UniProtKB-EC"/>
</dbReference>
<gene>
    <name evidence="10" type="ORF">ACFOYW_03615</name>
</gene>
<feature type="transmembrane region" description="Helical" evidence="8">
    <location>
        <begin position="360"/>
        <end position="382"/>
    </location>
</feature>
<evidence type="ECO:0000256" key="5">
    <source>
        <dbReference type="ARBA" id="ARBA00022777"/>
    </source>
</evidence>
<dbReference type="PROSITE" id="PS00107">
    <property type="entry name" value="PROTEIN_KINASE_ATP"/>
    <property type="match status" value="1"/>
</dbReference>
<reference evidence="11" key="1">
    <citation type="journal article" date="2019" name="Int. J. Syst. Evol. Microbiol.">
        <title>The Global Catalogue of Microorganisms (GCM) 10K type strain sequencing project: providing services to taxonomists for standard genome sequencing and annotation.</title>
        <authorList>
            <consortium name="The Broad Institute Genomics Platform"/>
            <consortium name="The Broad Institute Genome Sequencing Center for Infectious Disease"/>
            <person name="Wu L."/>
            <person name="Ma J."/>
        </authorList>
    </citation>
    <scope>NUCLEOTIDE SEQUENCE [LARGE SCALE GENOMIC DNA]</scope>
    <source>
        <strain evidence="11">CGMCC 1.10363</strain>
    </source>
</reference>
<dbReference type="InterPro" id="IPR008271">
    <property type="entry name" value="Ser/Thr_kinase_AS"/>
</dbReference>
<keyword evidence="2" id="KW-0723">Serine/threonine-protein kinase</keyword>
<proteinExistence type="predicted"/>
<dbReference type="RefSeq" id="WP_390227280.1">
    <property type="nucleotide sequence ID" value="NZ_JBHSCN010000002.1"/>
</dbReference>
<evidence type="ECO:0000256" key="1">
    <source>
        <dbReference type="ARBA" id="ARBA00012513"/>
    </source>
</evidence>
<keyword evidence="8" id="KW-1133">Transmembrane helix</keyword>
<evidence type="ECO:0000256" key="4">
    <source>
        <dbReference type="ARBA" id="ARBA00022741"/>
    </source>
</evidence>
<feature type="domain" description="Protein kinase" evidence="9">
    <location>
        <begin position="15"/>
        <end position="275"/>
    </location>
</feature>
<comment type="caution">
    <text evidence="10">The sequence shown here is derived from an EMBL/GenBank/DDBJ whole genome shotgun (WGS) entry which is preliminary data.</text>
</comment>
<name>A0ABV8Q514_9MICO</name>
<sequence>MAHRPPSQPPVLSGYDYRFPLGTGGFADVFLYEQDMPRRSVAVKVLLASLIDSDVLRMFNAEADVMAKLSPHPSILTVHAASISADGRPYLVMEYCPSPLIRRDENGVSERVPVDRALHVAIKMASALETAHRAGVLHRDIKPSNILLTAFGAPVLGDFGIATSLVSSHHEEVFAMSVPWSAPEVLNESTTGTVTSEVWSLGATIYTLLAGHAPFEKPDKSENSRQKQRMRIIKERPRALPSDVPENVQKALLTSMSKSPEFRFQSMLAFARELQQVQGDLGLPITPLELAVDEWAPESRPEDFGNTKVRGAVVSTVPVAGGPRRSTPARVSRTETGGSTIIATRGDIAHERSRLSPASIAGIVGGAIVVAMGAAAAILFHAGVL</sequence>
<keyword evidence="4 7" id="KW-0547">Nucleotide-binding</keyword>
<dbReference type="EC" id="2.7.11.1" evidence="1"/>
<dbReference type="InterPro" id="IPR017441">
    <property type="entry name" value="Protein_kinase_ATP_BS"/>
</dbReference>
<dbReference type="SUPFAM" id="SSF56112">
    <property type="entry name" value="Protein kinase-like (PK-like)"/>
    <property type="match status" value="1"/>
</dbReference>
<dbReference type="CDD" id="cd14014">
    <property type="entry name" value="STKc_PknB_like"/>
    <property type="match status" value="1"/>
</dbReference>
<keyword evidence="6 7" id="KW-0067">ATP-binding</keyword>
<dbReference type="PANTHER" id="PTHR43289">
    <property type="entry name" value="MITOGEN-ACTIVATED PROTEIN KINASE KINASE KINASE 20-RELATED"/>
    <property type="match status" value="1"/>
</dbReference>
<dbReference type="Proteomes" id="UP001595900">
    <property type="component" value="Unassembled WGS sequence"/>
</dbReference>
<protein>
    <recommendedName>
        <fullName evidence="1">non-specific serine/threonine protein kinase</fullName>
        <ecNumber evidence="1">2.7.11.1</ecNumber>
    </recommendedName>
</protein>